<dbReference type="Proteomes" id="UP000238479">
    <property type="component" value="Chromosome 3"/>
</dbReference>
<dbReference type="AlphaFoldDB" id="A0A2P6RE54"/>
<gene>
    <name evidence="1" type="ORF">RchiOBHm_Chr3g0482211</name>
</gene>
<sequence length="41" mass="5003">MTFRLGGFLLDFLFAHKKCCAKQWIAILHIFEDHRKEDIYF</sequence>
<protein>
    <submittedName>
        <fullName evidence="1">Uncharacterized protein</fullName>
    </submittedName>
</protein>
<dbReference type="Gramene" id="PRQ44710">
    <property type="protein sequence ID" value="PRQ44710"/>
    <property type="gene ID" value="RchiOBHm_Chr3g0482211"/>
</dbReference>
<dbReference type="EMBL" id="PDCK01000041">
    <property type="protein sequence ID" value="PRQ44710.1"/>
    <property type="molecule type" value="Genomic_DNA"/>
</dbReference>
<keyword evidence="2" id="KW-1185">Reference proteome</keyword>
<organism evidence="1 2">
    <name type="scientific">Rosa chinensis</name>
    <name type="common">China rose</name>
    <dbReference type="NCBI Taxonomy" id="74649"/>
    <lineage>
        <taxon>Eukaryota</taxon>
        <taxon>Viridiplantae</taxon>
        <taxon>Streptophyta</taxon>
        <taxon>Embryophyta</taxon>
        <taxon>Tracheophyta</taxon>
        <taxon>Spermatophyta</taxon>
        <taxon>Magnoliopsida</taxon>
        <taxon>eudicotyledons</taxon>
        <taxon>Gunneridae</taxon>
        <taxon>Pentapetalae</taxon>
        <taxon>rosids</taxon>
        <taxon>fabids</taxon>
        <taxon>Rosales</taxon>
        <taxon>Rosaceae</taxon>
        <taxon>Rosoideae</taxon>
        <taxon>Rosoideae incertae sedis</taxon>
        <taxon>Rosa</taxon>
    </lineage>
</organism>
<name>A0A2P6RE54_ROSCH</name>
<comment type="caution">
    <text evidence="1">The sequence shown here is derived from an EMBL/GenBank/DDBJ whole genome shotgun (WGS) entry which is preliminary data.</text>
</comment>
<evidence type="ECO:0000313" key="2">
    <source>
        <dbReference type="Proteomes" id="UP000238479"/>
    </source>
</evidence>
<proteinExistence type="predicted"/>
<accession>A0A2P6RE54</accession>
<evidence type="ECO:0000313" key="1">
    <source>
        <dbReference type="EMBL" id="PRQ44710.1"/>
    </source>
</evidence>
<reference evidence="1 2" key="1">
    <citation type="journal article" date="2018" name="Nat. Genet.">
        <title>The Rosa genome provides new insights in the design of modern roses.</title>
        <authorList>
            <person name="Bendahmane M."/>
        </authorList>
    </citation>
    <scope>NUCLEOTIDE SEQUENCE [LARGE SCALE GENOMIC DNA]</scope>
    <source>
        <strain evidence="2">cv. Old Blush</strain>
    </source>
</reference>